<proteinExistence type="predicted"/>
<dbReference type="AlphaFoldDB" id="A0A5K1H141"/>
<protein>
    <recommendedName>
        <fullName evidence="4">DYW domain-containing protein</fullName>
    </recommendedName>
</protein>
<dbReference type="Gramene" id="NC9G0275500.1">
    <property type="protein sequence ID" value="NC9G0275500.1:cds"/>
    <property type="gene ID" value="NC9G0275500"/>
</dbReference>
<dbReference type="InterPro" id="IPR011990">
    <property type="entry name" value="TPR-like_helical_dom_sf"/>
</dbReference>
<evidence type="ECO:0000256" key="2">
    <source>
        <dbReference type="PROSITE-ProRule" id="PRU00708"/>
    </source>
</evidence>
<dbReference type="PANTHER" id="PTHR47926">
    <property type="entry name" value="PENTATRICOPEPTIDE REPEAT-CONTAINING PROTEIN"/>
    <property type="match status" value="1"/>
</dbReference>
<feature type="repeat" description="PPR" evidence="2">
    <location>
        <begin position="607"/>
        <end position="637"/>
    </location>
</feature>
<dbReference type="GO" id="GO:0003729">
    <property type="term" value="F:mRNA binding"/>
    <property type="evidence" value="ECO:0007669"/>
    <property type="project" value="UniProtKB-ARBA"/>
</dbReference>
<dbReference type="OrthoDB" id="647890at2759"/>
<feature type="repeat" description="PPR" evidence="2">
    <location>
        <begin position="475"/>
        <end position="509"/>
    </location>
</feature>
<feature type="repeat" description="PPR" evidence="2">
    <location>
        <begin position="745"/>
        <end position="780"/>
    </location>
</feature>
<name>A0A5K1H141_9MAGN</name>
<dbReference type="GO" id="GO:0009451">
    <property type="term" value="P:RNA modification"/>
    <property type="evidence" value="ECO:0007669"/>
    <property type="project" value="InterPro"/>
</dbReference>
<organism evidence="3">
    <name type="scientific">Nymphaea colorata</name>
    <name type="common">pocket water lily</name>
    <dbReference type="NCBI Taxonomy" id="210225"/>
    <lineage>
        <taxon>Eukaryota</taxon>
        <taxon>Viridiplantae</taxon>
        <taxon>Streptophyta</taxon>
        <taxon>Embryophyta</taxon>
        <taxon>Tracheophyta</taxon>
        <taxon>Spermatophyta</taxon>
        <taxon>Magnoliopsida</taxon>
        <taxon>Nymphaeales</taxon>
        <taxon>Nymphaeaceae</taxon>
        <taxon>Nymphaea</taxon>
    </lineage>
</organism>
<dbReference type="Pfam" id="PF20431">
    <property type="entry name" value="E_motif"/>
    <property type="match status" value="1"/>
</dbReference>
<dbReference type="SUPFAM" id="SSF48452">
    <property type="entry name" value="TPR-like"/>
    <property type="match status" value="1"/>
</dbReference>
<dbReference type="EMBL" id="LR721787">
    <property type="protein sequence ID" value="VVW81451.1"/>
    <property type="molecule type" value="Genomic_DNA"/>
</dbReference>
<evidence type="ECO:0000313" key="3">
    <source>
        <dbReference type="EMBL" id="VVW81451.1"/>
    </source>
</evidence>
<feature type="repeat" description="PPR" evidence="2">
    <location>
        <begin position="678"/>
        <end position="712"/>
    </location>
</feature>
<dbReference type="Pfam" id="PF13041">
    <property type="entry name" value="PPR_2"/>
    <property type="match status" value="2"/>
</dbReference>
<feature type="repeat" description="PPR" evidence="2">
    <location>
        <begin position="203"/>
        <end position="237"/>
    </location>
</feature>
<dbReference type="NCBIfam" id="TIGR00756">
    <property type="entry name" value="PPR"/>
    <property type="match status" value="7"/>
</dbReference>
<sequence length="944" mass="104657">MLLQLPQVLLPTSFSKTTGGRCHHAAEDSKGAPNPTAHLHLLTLLRGSPRLESAKQVHAHALKVALLPNDLALATRILSIYGNSGCSGDAHDLFRCIPDPDIVSWNSIIKAFGINCAWLDAVSLYSELGWSGSVRPNGLTFPAAIKACSKLMLLKSGKEIHCHVLRNGYLPDSFVGTSLISLYANCGRFENACRVFDGMPQRETASWNAMIGGSVQNGFAEEGLVFYRQMKMEGCLPDPMTVVGVLNACTALGDVSFGMCIHAEMLKLGLGIDVFVDNSLVDMYSKCGCVDMAVNVFNQMDEQNVVTWTALISCYCQHGEGDSAIEMFRQMLVENLFPNEFTLATLLQACAQRRYLQLVMMVHAYTLRNGFSMDKFLLNSLIDSYSKCGAIGAAEKMLDRMNCRDVVSWTSVITGCIDHKLIERAFMWAFRMQNDLVMPNVVTLTSLMRGCSYLNAPNLCRSIHGFVMKTEMRSDPTVATSLINMYTKSRSMDVAYQVFDKLLERSIDSWGAMIVGYVQSGSIGRALEIFIQSHIAEEYLSPETMATVVQGCCHEISLKRGQSIHCYLIKHGFLPCAVVENSLMDMYAKCKQVASACLIFDRMHSRDNISWNTMIECYARNDCLHEALRLLHEMNQHDDIEIDAVTMLSALQACIQLGSLRYGEILHGFIIRSGIDSDIFVQNSLLDMYAKAGRIDLAEQIFLEMPEKDLSSWNSMISAYGMHGDSRSALKIFAQLQEYGPTHPNDITFVSLLSAFGHSGNVMEGYQCFNSMVIDYGIEPSLDHYACVVDILGRSGRLIEAEEFINKMPLEPGSAVWGALLGACRSSRDVVVAERAAKKLAILDPGNIAWKVQLTNIYATAGKWSEAQRVRAAMKDSGMKKQTGWSCLEMGGRKYQFMVADTRHPESSRIYEMLDGLTAQMNNADLVESSFIFEQGGEEEMVIA</sequence>
<dbReference type="InterPro" id="IPR046960">
    <property type="entry name" value="PPR_At4g14850-like_plant"/>
</dbReference>
<accession>A0A5K1H141</accession>
<evidence type="ECO:0000256" key="1">
    <source>
        <dbReference type="ARBA" id="ARBA00022737"/>
    </source>
</evidence>
<dbReference type="OMA" id="IFLEMPE"/>
<dbReference type="FunFam" id="1.25.40.10:FF:000343">
    <property type="entry name" value="Pentatricopeptide repeat-containing protein At3g58590"/>
    <property type="match status" value="1"/>
</dbReference>
<feature type="repeat" description="PPR" evidence="2">
    <location>
        <begin position="374"/>
        <end position="408"/>
    </location>
</feature>
<dbReference type="Gene3D" id="1.25.40.10">
    <property type="entry name" value="Tetratricopeptide repeat domain"/>
    <property type="match status" value="7"/>
</dbReference>
<dbReference type="Pfam" id="PF01535">
    <property type="entry name" value="PPR"/>
    <property type="match status" value="11"/>
</dbReference>
<dbReference type="InterPro" id="IPR046848">
    <property type="entry name" value="E_motif"/>
</dbReference>
<gene>
    <name evidence="3" type="ORF">NYM_LOCUS28220</name>
</gene>
<reference evidence="3" key="1">
    <citation type="submission" date="2019-09" db="EMBL/GenBank/DDBJ databases">
        <authorList>
            <person name="Zhang L."/>
        </authorList>
    </citation>
    <scope>NUCLEOTIDE SEQUENCE</scope>
</reference>
<keyword evidence="1" id="KW-0677">Repeat</keyword>
<dbReference type="PANTHER" id="PTHR47926:SF513">
    <property type="entry name" value="PENTATRICOPEPTIDE REPEAT-CONTAINING PROTEIN"/>
    <property type="match status" value="1"/>
</dbReference>
<dbReference type="PROSITE" id="PS51375">
    <property type="entry name" value="PPR"/>
    <property type="match status" value="8"/>
</dbReference>
<dbReference type="FunFam" id="1.25.40.10:FF:000090">
    <property type="entry name" value="Pentatricopeptide repeat-containing protein, chloroplastic"/>
    <property type="match status" value="1"/>
</dbReference>
<feature type="repeat" description="PPR" evidence="2">
    <location>
        <begin position="304"/>
        <end position="338"/>
    </location>
</feature>
<feature type="repeat" description="PPR" evidence="2">
    <location>
        <begin position="273"/>
        <end position="303"/>
    </location>
</feature>
<dbReference type="InterPro" id="IPR002885">
    <property type="entry name" value="PPR_rpt"/>
</dbReference>
<evidence type="ECO:0008006" key="4">
    <source>
        <dbReference type="Google" id="ProtNLM"/>
    </source>
</evidence>
<dbReference type="FunFam" id="1.25.40.10:FF:000073">
    <property type="entry name" value="Pentatricopeptide repeat-containing protein chloroplastic"/>
    <property type="match status" value="1"/>
</dbReference>
<dbReference type="FunFam" id="1.25.40.10:FF:000344">
    <property type="entry name" value="Pentatricopeptide repeat-containing protein"/>
    <property type="match status" value="1"/>
</dbReference>